<evidence type="ECO:0000256" key="1">
    <source>
        <dbReference type="SAM" id="MobiDB-lite"/>
    </source>
</evidence>
<name>A0A250WVJ4_9CHLO</name>
<evidence type="ECO:0000313" key="3">
    <source>
        <dbReference type="Proteomes" id="UP000232323"/>
    </source>
</evidence>
<gene>
    <name evidence="2" type="ORF">CEUSTIGMA_g2233.t1</name>
</gene>
<dbReference type="OrthoDB" id="526825at2759"/>
<dbReference type="Proteomes" id="UP000232323">
    <property type="component" value="Unassembled WGS sequence"/>
</dbReference>
<protein>
    <submittedName>
        <fullName evidence="2">Uncharacterized protein</fullName>
    </submittedName>
</protein>
<keyword evidence="3" id="KW-1185">Reference proteome</keyword>
<feature type="region of interest" description="Disordered" evidence="1">
    <location>
        <begin position="1"/>
        <end position="20"/>
    </location>
</feature>
<evidence type="ECO:0000313" key="2">
    <source>
        <dbReference type="EMBL" id="GAX74786.1"/>
    </source>
</evidence>
<accession>A0A250WVJ4</accession>
<organism evidence="2 3">
    <name type="scientific">Chlamydomonas eustigma</name>
    <dbReference type="NCBI Taxonomy" id="1157962"/>
    <lineage>
        <taxon>Eukaryota</taxon>
        <taxon>Viridiplantae</taxon>
        <taxon>Chlorophyta</taxon>
        <taxon>core chlorophytes</taxon>
        <taxon>Chlorophyceae</taxon>
        <taxon>CS clade</taxon>
        <taxon>Chlamydomonadales</taxon>
        <taxon>Chlamydomonadaceae</taxon>
        <taxon>Chlamydomonas</taxon>
    </lineage>
</organism>
<sequence>MESTEGFHSPCPETPKESLSGSKFYESFMSLDREGSGTRPYSDSYVRRMRKGRSPHPDDAAGLICGSKYHGRVTPLRGKGLAPENNKNDGWTPSKAVVPGRSYFSVTELLSASSTGHEEESAAVETLSDIPRLHDSYDTRRFCMRVMDQSSKSSIMGSALNIVAEEGAARPGRSRGAFAPTINTATRLFIHDQSDEALVEGGKSRWGGAWSSQMKLAEVTPGGPRPQTAPANSRDIRDPLFQTAARRHYHQDVEGHQDVLRYRFSGGICPEEYKFLEVRQSVPQLVLKPQGSAKEVFMDARTSYSVNRVKSLMSSGSYY</sequence>
<dbReference type="AlphaFoldDB" id="A0A250WVJ4"/>
<comment type="caution">
    <text evidence="2">The sequence shown here is derived from an EMBL/GenBank/DDBJ whole genome shotgun (WGS) entry which is preliminary data.</text>
</comment>
<reference evidence="2 3" key="1">
    <citation type="submission" date="2017-08" db="EMBL/GenBank/DDBJ databases">
        <title>Acidophilic green algal genome provides insights into adaptation to an acidic environment.</title>
        <authorList>
            <person name="Hirooka S."/>
            <person name="Hirose Y."/>
            <person name="Kanesaki Y."/>
            <person name="Higuchi S."/>
            <person name="Fujiwara T."/>
            <person name="Onuma R."/>
            <person name="Era A."/>
            <person name="Ohbayashi R."/>
            <person name="Uzuka A."/>
            <person name="Nozaki H."/>
            <person name="Yoshikawa H."/>
            <person name="Miyagishima S.Y."/>
        </authorList>
    </citation>
    <scope>NUCLEOTIDE SEQUENCE [LARGE SCALE GENOMIC DNA]</scope>
    <source>
        <strain evidence="2 3">NIES-2499</strain>
    </source>
</reference>
<proteinExistence type="predicted"/>
<dbReference type="EMBL" id="BEGY01000009">
    <property type="protein sequence ID" value="GAX74786.1"/>
    <property type="molecule type" value="Genomic_DNA"/>
</dbReference>